<evidence type="ECO:0000256" key="3">
    <source>
        <dbReference type="ARBA" id="ARBA00022448"/>
    </source>
</evidence>
<dbReference type="InterPro" id="IPR001757">
    <property type="entry name" value="P_typ_ATPase"/>
</dbReference>
<feature type="transmembrane region" description="Helical" evidence="15">
    <location>
        <begin position="181"/>
        <end position="203"/>
    </location>
</feature>
<evidence type="ECO:0000256" key="9">
    <source>
        <dbReference type="ARBA" id="ARBA00022840"/>
    </source>
</evidence>
<keyword evidence="13" id="KW-0406">Ion transport</keyword>
<dbReference type="InterPro" id="IPR021993">
    <property type="entry name" value="ATPase-cat-bd"/>
</dbReference>
<evidence type="ECO:0000256" key="4">
    <source>
        <dbReference type="ARBA" id="ARBA00022475"/>
    </source>
</evidence>
<dbReference type="GO" id="GO:0005886">
    <property type="term" value="C:plasma membrane"/>
    <property type="evidence" value="ECO:0007669"/>
    <property type="project" value="UniProtKB-SubCell"/>
</dbReference>
<dbReference type="GO" id="GO:0005507">
    <property type="term" value="F:copper ion binding"/>
    <property type="evidence" value="ECO:0007669"/>
    <property type="project" value="TreeGrafter"/>
</dbReference>
<feature type="transmembrane region" description="Helical" evidence="15">
    <location>
        <begin position="712"/>
        <end position="732"/>
    </location>
</feature>
<evidence type="ECO:0000256" key="7">
    <source>
        <dbReference type="ARBA" id="ARBA00022723"/>
    </source>
</evidence>
<keyword evidence="18" id="KW-1185">Reference proteome</keyword>
<evidence type="ECO:0000256" key="8">
    <source>
        <dbReference type="ARBA" id="ARBA00022741"/>
    </source>
</evidence>
<evidence type="ECO:0000256" key="1">
    <source>
        <dbReference type="ARBA" id="ARBA00004651"/>
    </source>
</evidence>
<feature type="transmembrane region" description="Helical" evidence="15">
    <location>
        <begin position="215"/>
        <end position="237"/>
    </location>
</feature>
<comment type="subcellular location">
    <subcellularLocation>
        <location evidence="1">Cell membrane</location>
        <topology evidence="1">Multi-pass membrane protein</topology>
    </subcellularLocation>
</comment>
<dbReference type="PROSITE" id="PS00154">
    <property type="entry name" value="ATPASE_E1_E2"/>
    <property type="match status" value="1"/>
</dbReference>
<dbReference type="InterPro" id="IPR036163">
    <property type="entry name" value="HMA_dom_sf"/>
</dbReference>
<keyword evidence="14 15" id="KW-0472">Membrane</keyword>
<dbReference type="PRINTS" id="PR00119">
    <property type="entry name" value="CATATPASE"/>
</dbReference>
<keyword evidence="5" id="KW-0597">Phosphoprotein</keyword>
<dbReference type="InterPro" id="IPR018303">
    <property type="entry name" value="ATPase_P-typ_P_site"/>
</dbReference>
<feature type="transmembrane region" description="Helical" evidence="15">
    <location>
        <begin position="243"/>
        <end position="261"/>
    </location>
</feature>
<dbReference type="Pfam" id="PF12156">
    <property type="entry name" value="ATPase-cat_bd"/>
    <property type="match status" value="1"/>
</dbReference>
<dbReference type="NCBIfam" id="TIGR01511">
    <property type="entry name" value="ATPase-IB1_Cu"/>
    <property type="match status" value="1"/>
</dbReference>
<feature type="domain" description="HMA" evidence="16">
    <location>
        <begin position="62"/>
        <end position="128"/>
    </location>
</feature>
<evidence type="ECO:0000259" key="16">
    <source>
        <dbReference type="PROSITE" id="PS50846"/>
    </source>
</evidence>
<evidence type="ECO:0000256" key="5">
    <source>
        <dbReference type="ARBA" id="ARBA00022553"/>
    </source>
</evidence>
<dbReference type="InterPro" id="IPR023298">
    <property type="entry name" value="ATPase_P-typ_TM_dom_sf"/>
</dbReference>
<dbReference type="Pfam" id="PF00403">
    <property type="entry name" value="HMA"/>
    <property type="match status" value="1"/>
</dbReference>
<feature type="transmembrane region" description="Helical" evidence="15">
    <location>
        <begin position="393"/>
        <end position="413"/>
    </location>
</feature>
<accession>S3DIN7</accession>
<dbReference type="PROSITE" id="PS50846">
    <property type="entry name" value="HMA_2"/>
    <property type="match status" value="1"/>
</dbReference>
<keyword evidence="8 15" id="KW-0547">Nucleotide-binding</keyword>
<protein>
    <submittedName>
        <fullName evidence="17">Heavy metal translocating P-type ATPase</fullName>
    </submittedName>
</protein>
<dbReference type="InterPro" id="IPR008250">
    <property type="entry name" value="ATPase_P-typ_transduc_dom_A_sf"/>
</dbReference>
<dbReference type="SUPFAM" id="SSF81665">
    <property type="entry name" value="Calcium ATPase, transmembrane domain M"/>
    <property type="match status" value="1"/>
</dbReference>
<dbReference type="PATRIC" id="fig|1236703.3.peg.27"/>
<comment type="similarity">
    <text evidence="2 15">Belongs to the cation transport ATPase (P-type) (TC 3.A.3) family. Type IB subfamily.</text>
</comment>
<dbReference type="Gene3D" id="3.30.70.100">
    <property type="match status" value="1"/>
</dbReference>
<dbReference type="Gene3D" id="3.40.1110.10">
    <property type="entry name" value="Calcium-transporting ATPase, cytoplasmic domain N"/>
    <property type="match status" value="1"/>
</dbReference>
<dbReference type="Proteomes" id="UP000053688">
    <property type="component" value="Unassembled WGS sequence"/>
</dbReference>
<dbReference type="STRING" id="28176.CF66_2402"/>
<dbReference type="InterPro" id="IPR036412">
    <property type="entry name" value="HAD-like_sf"/>
</dbReference>
<dbReference type="AlphaFoldDB" id="S3DIN7"/>
<dbReference type="CDD" id="cd02079">
    <property type="entry name" value="P-type_ATPase_HM"/>
    <property type="match status" value="1"/>
</dbReference>
<keyword evidence="10" id="KW-0460">Magnesium</keyword>
<keyword evidence="7 15" id="KW-0479">Metal-binding</keyword>
<dbReference type="SUPFAM" id="SSF56784">
    <property type="entry name" value="HAD-like"/>
    <property type="match status" value="1"/>
</dbReference>
<dbReference type="Gene3D" id="2.70.150.10">
    <property type="entry name" value="Calcium-transporting ATPase, cytoplasmic transduction domain A"/>
    <property type="match status" value="1"/>
</dbReference>
<keyword evidence="9 15" id="KW-0067">ATP-binding</keyword>
<dbReference type="GO" id="GO:0055070">
    <property type="term" value="P:copper ion homeostasis"/>
    <property type="evidence" value="ECO:0007669"/>
    <property type="project" value="TreeGrafter"/>
</dbReference>
<dbReference type="PANTHER" id="PTHR43520:SF5">
    <property type="entry name" value="CATION-TRANSPORTING P-TYPE ATPASE-RELATED"/>
    <property type="match status" value="1"/>
</dbReference>
<evidence type="ECO:0000256" key="13">
    <source>
        <dbReference type="ARBA" id="ARBA00023065"/>
    </source>
</evidence>
<dbReference type="PANTHER" id="PTHR43520">
    <property type="entry name" value="ATP7, ISOFORM B"/>
    <property type="match status" value="1"/>
</dbReference>
<dbReference type="InterPro" id="IPR023214">
    <property type="entry name" value="HAD_sf"/>
</dbReference>
<dbReference type="Pfam" id="PF00122">
    <property type="entry name" value="E1-E2_ATPase"/>
    <property type="match status" value="1"/>
</dbReference>
<proteinExistence type="inferred from homology"/>
<evidence type="ECO:0000256" key="11">
    <source>
        <dbReference type="ARBA" id="ARBA00022967"/>
    </source>
</evidence>
<sequence>MCCPGCEAVAITICDSGLLSYYKYRTEPAKTVNVIADQLQNLVHYDNEDIQSEFVHKIENLSEIMLSLEGISCAACAWLIEKKLSHQKGVVSIRVNITTSRALLTWNQTTIKLSSLLLSIHQLGYKAAPFEIDSLENSYNQSMKKYLYRLGIAGLASMQIMMLAIVLYFEVFSDLDKEFKHYFRWISLIFATPVILYSALPFYLNAYRNIKSGIFGVDLPVSIALIFSYIASFIATVDNKGEVFFESISMFTFFLLIGRFLEIQARRKASIESSNRLKLVPALANTITGKQIAANTLQLGDRIRIFSGEYIPVDGKIISEYAYIDESILTGETIPIAKQCGDIAYAGTLNLDTEKSFDLEVVSTKNNSMVSNIARLQDKVQMSKPKIAKIADILARYFVIIILLIAACTWLFWHKLKSDDAFWIMLSVLVSTCPCAFSLATPAALTCATFRMGKLNILLRKGHVFETLCKVKHLIVDKTGTLTHGYIKICNVTLHSTLTKENVLGIAGALEAYNNHPIARAFKQYKNDSFKINNVKNFIGSGVQGYYQGKLAKIGNEAFVFGSSGEKIEQDSIYLSLNGEHVATFIYRDPIRSESKKFIECFKNLGVKITLLTGDSSINANNVAKFIGIDNVISNLKPKDKLSYLQKFNKNDITMVIGDGINDAPILAGSHISIAMGGGSNLAKTSADMVLLEDQLNRILQARELALKTRRIIFENLAWSLGYNFFILPLAVSGLVVPYLAVIGMSSSSIIVLSNSLRLLKEKVT</sequence>
<dbReference type="GO" id="GO:0005524">
    <property type="term" value="F:ATP binding"/>
    <property type="evidence" value="ECO:0007669"/>
    <property type="project" value="UniProtKB-UniRule"/>
</dbReference>
<dbReference type="Gene3D" id="3.40.50.1000">
    <property type="entry name" value="HAD superfamily/HAD-like"/>
    <property type="match status" value="1"/>
</dbReference>
<evidence type="ECO:0000256" key="2">
    <source>
        <dbReference type="ARBA" id="ARBA00006024"/>
    </source>
</evidence>
<evidence type="ECO:0000256" key="15">
    <source>
        <dbReference type="RuleBase" id="RU362081"/>
    </source>
</evidence>
<evidence type="ECO:0000256" key="14">
    <source>
        <dbReference type="ARBA" id="ARBA00023136"/>
    </source>
</evidence>
<gene>
    <name evidence="17" type="ORF">O1U_0044</name>
</gene>
<dbReference type="SUPFAM" id="SSF81653">
    <property type="entry name" value="Calcium ATPase, transduction domain A"/>
    <property type="match status" value="1"/>
</dbReference>
<dbReference type="InterPro" id="IPR059000">
    <property type="entry name" value="ATPase_P-type_domA"/>
</dbReference>
<dbReference type="NCBIfam" id="TIGR01512">
    <property type="entry name" value="ATPase-IB2_Cd"/>
    <property type="match status" value="1"/>
</dbReference>
<comment type="caution">
    <text evidence="17">The sequence shown here is derived from an EMBL/GenBank/DDBJ whole genome shotgun (WGS) entry which is preliminary data.</text>
</comment>
<dbReference type="SUPFAM" id="SSF55008">
    <property type="entry name" value="HMA, heavy metal-associated domain"/>
    <property type="match status" value="1"/>
</dbReference>
<keyword evidence="6 15" id="KW-0812">Transmembrane</keyword>
<dbReference type="Pfam" id="PF00702">
    <property type="entry name" value="Hydrolase"/>
    <property type="match status" value="1"/>
</dbReference>
<keyword evidence="4 15" id="KW-1003">Cell membrane</keyword>
<keyword evidence="3" id="KW-0813">Transport</keyword>
<keyword evidence="11" id="KW-1278">Translocase</keyword>
<dbReference type="InterPro" id="IPR027256">
    <property type="entry name" value="P-typ_ATPase_IB"/>
</dbReference>
<evidence type="ECO:0000256" key="12">
    <source>
        <dbReference type="ARBA" id="ARBA00022989"/>
    </source>
</evidence>
<feature type="transmembrane region" description="Helical" evidence="15">
    <location>
        <begin position="146"/>
        <end position="169"/>
    </location>
</feature>
<dbReference type="NCBIfam" id="TIGR01494">
    <property type="entry name" value="ATPase_P-type"/>
    <property type="match status" value="1"/>
</dbReference>
<dbReference type="InterPro" id="IPR023299">
    <property type="entry name" value="ATPase_P-typ_cyto_dom_N"/>
</dbReference>
<keyword evidence="12 15" id="KW-1133">Transmembrane helix</keyword>
<evidence type="ECO:0000313" key="17">
    <source>
        <dbReference type="EMBL" id="EPE37590.1"/>
    </source>
</evidence>
<evidence type="ECO:0000256" key="6">
    <source>
        <dbReference type="ARBA" id="ARBA00022692"/>
    </source>
</evidence>
<evidence type="ECO:0000256" key="10">
    <source>
        <dbReference type="ARBA" id="ARBA00022842"/>
    </source>
</evidence>
<dbReference type="EMBL" id="AMSD01000001">
    <property type="protein sequence ID" value="EPE37590.1"/>
    <property type="molecule type" value="Genomic_DNA"/>
</dbReference>
<dbReference type="GO" id="GO:0043682">
    <property type="term" value="F:P-type divalent copper transporter activity"/>
    <property type="evidence" value="ECO:0007669"/>
    <property type="project" value="TreeGrafter"/>
</dbReference>
<feature type="transmembrane region" description="Helical" evidence="15">
    <location>
        <begin position="425"/>
        <end position="450"/>
    </location>
</feature>
<dbReference type="InterPro" id="IPR006121">
    <property type="entry name" value="HMA_dom"/>
</dbReference>
<name>S3DIN7_9GAMM</name>
<reference evidence="17 18" key="1">
    <citation type="journal article" date="2014" name="Environ. Microbiol.">
        <title>Genomic signatures of obligate host dependence in the luminous bacterial symbiont of a vertebrate.</title>
        <authorList>
            <person name="Hendry T.A."/>
            <person name="de Wet J.R."/>
            <person name="Dunlap P.V."/>
        </authorList>
    </citation>
    <scope>NUCLEOTIDE SEQUENCE [LARGE SCALE GENOMIC DNA]</scope>
    <source>
        <strain evidence="17 18">Akat1</strain>
    </source>
</reference>
<organism evidence="17 18">
    <name type="scientific">Candidatus Photodesmus katoptron Akat1</name>
    <dbReference type="NCBI Taxonomy" id="1236703"/>
    <lineage>
        <taxon>Bacteria</taxon>
        <taxon>Pseudomonadati</taxon>
        <taxon>Pseudomonadota</taxon>
        <taxon>Gammaproteobacteria</taxon>
        <taxon>Vibrionales</taxon>
        <taxon>Vibrionaceae</taxon>
        <taxon>Candidatus Photodesmus</taxon>
    </lineage>
</organism>
<dbReference type="eggNOG" id="COG2217">
    <property type="taxonomic scope" value="Bacteria"/>
</dbReference>
<dbReference type="GO" id="GO:0016887">
    <property type="term" value="F:ATP hydrolysis activity"/>
    <property type="evidence" value="ECO:0007669"/>
    <property type="project" value="InterPro"/>
</dbReference>
<dbReference type="CDD" id="cd00371">
    <property type="entry name" value="HMA"/>
    <property type="match status" value="1"/>
</dbReference>
<dbReference type="NCBIfam" id="TIGR01525">
    <property type="entry name" value="ATPase-IB_hvy"/>
    <property type="match status" value="1"/>
</dbReference>
<evidence type="ECO:0000313" key="18">
    <source>
        <dbReference type="Proteomes" id="UP000053688"/>
    </source>
</evidence>